<dbReference type="Proteomes" id="UP000250540">
    <property type="component" value="Segment"/>
</dbReference>
<keyword evidence="3" id="KW-1185">Reference proteome</keyword>
<dbReference type="RefSeq" id="YP_009803447.1">
    <property type="nucleotide sequence ID" value="NC_047994.1"/>
</dbReference>
<feature type="compositionally biased region" description="Low complexity" evidence="1">
    <location>
        <begin position="49"/>
        <end position="61"/>
    </location>
</feature>
<evidence type="ECO:0000256" key="1">
    <source>
        <dbReference type="SAM" id="MobiDB-lite"/>
    </source>
</evidence>
<feature type="region of interest" description="Disordered" evidence="1">
    <location>
        <begin position="95"/>
        <end position="170"/>
    </location>
</feature>
<feature type="compositionally biased region" description="Polar residues" evidence="1">
    <location>
        <begin position="142"/>
        <end position="159"/>
    </location>
</feature>
<accession>A0A2Z4QDS0</accession>
<dbReference type="KEGG" id="vg:54994010"/>
<feature type="region of interest" description="Disordered" evidence="1">
    <location>
        <begin position="49"/>
        <end position="77"/>
    </location>
</feature>
<reference evidence="2 3" key="1">
    <citation type="submission" date="2018-04" db="EMBL/GenBank/DDBJ databases">
        <title>Bacteriophage ZCKP1: a potential treatment for Klebsiella pneumoniae isolated from Egyptian diabetic foot patients.</title>
        <authorList>
            <person name="Taha O.A."/>
            <person name="Connerton P.L."/>
            <person name="Connerton I.F."/>
            <person name="El-Shibiny A."/>
        </authorList>
    </citation>
    <scope>NUCLEOTIDE SEQUENCE [LARGE SCALE GENOMIC DNA]</scope>
</reference>
<feature type="compositionally biased region" description="Polar residues" evidence="1">
    <location>
        <begin position="99"/>
        <end position="111"/>
    </location>
</feature>
<proteinExistence type="predicted"/>
<organism evidence="2 3">
    <name type="scientific">Klebsiella phage ZCKP1</name>
    <dbReference type="NCBI Taxonomy" id="2201417"/>
    <lineage>
        <taxon>Viruses</taxon>
        <taxon>Duplodnaviria</taxon>
        <taxon>Heunggongvirae</taxon>
        <taxon>Uroviricota</taxon>
        <taxon>Caudoviricetes</taxon>
        <taxon>Stephanstirmvirinae</taxon>
        <taxon>Phapecoctavirus</taxon>
        <taxon>Phapecoctavirus ZCKP1</taxon>
        <taxon>Klebsiella virus ZCKP1</taxon>
    </lineage>
</organism>
<sequence length="170" mass="18877">MESNFIASLEISNTDVLIVKMRKANMKKLALILIGCIFLTACEDETNPAQYQQPPQQYAQQGSDGDTTIINNGGGSSSSGVGEFATGMLLGHMMSGGSNRNSGDYNDNRTIINKHYNTPKPKTNFYGKPKQEIKTYEKPRQTFKTNSSYTTRKSYNSPLSKKSSSRSKRR</sequence>
<evidence type="ECO:0000313" key="2">
    <source>
        <dbReference type="EMBL" id="AWY08169.1"/>
    </source>
</evidence>
<evidence type="ECO:0000313" key="3">
    <source>
        <dbReference type="Proteomes" id="UP000250540"/>
    </source>
</evidence>
<feature type="compositionally biased region" description="Polar residues" evidence="1">
    <location>
        <begin position="62"/>
        <end position="71"/>
    </location>
</feature>
<name>A0A2Z4QDS0_9CAUD</name>
<protein>
    <submittedName>
        <fullName evidence="2">Uncharacterized protein</fullName>
    </submittedName>
</protein>
<dbReference type="EMBL" id="MH252123">
    <property type="protein sequence ID" value="AWY08169.1"/>
    <property type="molecule type" value="Genomic_DNA"/>
</dbReference>
<feature type="compositionally biased region" description="Basic and acidic residues" evidence="1">
    <location>
        <begin position="129"/>
        <end position="140"/>
    </location>
</feature>
<dbReference type="GeneID" id="54994010"/>